<gene>
    <name evidence="2" type="ORF">SAMN04487885_104109</name>
</gene>
<proteinExistence type="predicted"/>
<dbReference type="STRING" id="1529.SAMN04487885_104109"/>
<evidence type="ECO:0000313" key="3">
    <source>
        <dbReference type="Proteomes" id="UP000182135"/>
    </source>
</evidence>
<feature type="domain" description="PucR C-terminal helix-turn-helix" evidence="1">
    <location>
        <begin position="438"/>
        <end position="495"/>
    </location>
</feature>
<dbReference type="Proteomes" id="UP000182135">
    <property type="component" value="Unassembled WGS sequence"/>
</dbReference>
<dbReference type="eggNOG" id="COG2508">
    <property type="taxonomic scope" value="Bacteria"/>
</dbReference>
<keyword evidence="3" id="KW-1185">Reference proteome</keyword>
<accession>A0A1I2K5L4</accession>
<dbReference type="AlphaFoldDB" id="A0A1I2K5L4"/>
<organism evidence="2 3">
    <name type="scientific">Clostridium cadaveris</name>
    <dbReference type="NCBI Taxonomy" id="1529"/>
    <lineage>
        <taxon>Bacteria</taxon>
        <taxon>Bacillati</taxon>
        <taxon>Bacillota</taxon>
        <taxon>Clostridia</taxon>
        <taxon>Eubacteriales</taxon>
        <taxon>Clostridiaceae</taxon>
        <taxon>Clostridium</taxon>
    </lineage>
</organism>
<evidence type="ECO:0000313" key="2">
    <source>
        <dbReference type="EMBL" id="SFF61629.1"/>
    </source>
</evidence>
<reference evidence="2 3" key="1">
    <citation type="submission" date="2016-10" db="EMBL/GenBank/DDBJ databases">
        <authorList>
            <person name="de Groot N.N."/>
        </authorList>
    </citation>
    <scope>NUCLEOTIDE SEQUENCE [LARGE SCALE GENOMIC DNA]</scope>
    <source>
        <strain evidence="2 3">NLAE-zl-G419</strain>
    </source>
</reference>
<dbReference type="Pfam" id="PF13556">
    <property type="entry name" value="HTH_30"/>
    <property type="match status" value="1"/>
</dbReference>
<dbReference type="RefSeq" id="WP_027637461.1">
    <property type="nucleotide sequence ID" value="NZ_CABMJC010000012.1"/>
</dbReference>
<sequence length="508" mass="58833">MIFSKLLETLRNDYFIEVISEKNEINIRDVALIDVKRTTFSENTLYFGYDSQLQGIPNLPSQCILTHSVNSPKITYCNCNLAYTDDSSLFSIFNEVKSYLEKDINSTLYEDLITIADKTRNLNSVIDLASINLGQSLLLCDTTFKIIASSSSIPVSDPLWSENVKKGYCNYDFIRAVKSLPSIKNLSKSSSPVEVTCSESPNRKFTKKVFLNERQIGFILMIEGQKKISSSNDELLKIICDAVEYTIKKYISNLSEIVTPHYRVMYDCIIGVPFEDIESRLTSIQFPSKMTALYIHDNYNDDNWYKRNKIVHDIKLEFLGAHVTYDNKGIIVAIPNDKINIDNDLILHLNKFADNENIKIGISYPFFTIKQLYNHYQQAYKALILGQLFKPSKKVYSYEDYMAYDLISRVDDKNSLSTMLHPSLSILKDYDKKNKTHLFETLKAYINNDCTIKTTASELFIHRNTLSYRVNRIIELTNLDFEDYHTKFLLKFSFLINDYCYKIDERSM</sequence>
<dbReference type="PANTHER" id="PTHR33744:SF1">
    <property type="entry name" value="DNA-BINDING TRANSCRIPTIONAL ACTIVATOR ADER"/>
    <property type="match status" value="1"/>
</dbReference>
<evidence type="ECO:0000259" key="1">
    <source>
        <dbReference type="Pfam" id="PF13556"/>
    </source>
</evidence>
<dbReference type="Gene3D" id="1.10.10.2840">
    <property type="entry name" value="PucR C-terminal helix-turn-helix domain"/>
    <property type="match status" value="1"/>
</dbReference>
<dbReference type="InterPro" id="IPR025736">
    <property type="entry name" value="PucR_C-HTH_dom"/>
</dbReference>
<name>A0A1I2K5L4_9CLOT</name>
<protein>
    <submittedName>
        <fullName evidence="2">PucR C-terminal helix-turn-helix domain-containing protein</fullName>
    </submittedName>
</protein>
<dbReference type="EMBL" id="FOOE01000004">
    <property type="protein sequence ID" value="SFF61629.1"/>
    <property type="molecule type" value="Genomic_DNA"/>
</dbReference>
<dbReference type="InterPro" id="IPR051448">
    <property type="entry name" value="CdaR-like_regulators"/>
</dbReference>
<dbReference type="InterPro" id="IPR042070">
    <property type="entry name" value="PucR_C-HTH_sf"/>
</dbReference>
<dbReference type="PANTHER" id="PTHR33744">
    <property type="entry name" value="CARBOHYDRATE DIACID REGULATOR"/>
    <property type="match status" value="1"/>
</dbReference>